<name>A0AAJ7XID7_PETMA</name>
<evidence type="ECO:0000256" key="6">
    <source>
        <dbReference type="ARBA" id="ARBA00022490"/>
    </source>
</evidence>
<evidence type="ECO:0000313" key="13">
    <source>
        <dbReference type="Proteomes" id="UP001318040"/>
    </source>
</evidence>
<feature type="coiled-coil region" evidence="11">
    <location>
        <begin position="234"/>
        <end position="317"/>
    </location>
</feature>
<evidence type="ECO:0000256" key="10">
    <source>
        <dbReference type="ARBA" id="ARBA00031932"/>
    </source>
</evidence>
<dbReference type="KEGG" id="pmrn:116957431"/>
<evidence type="ECO:0000256" key="11">
    <source>
        <dbReference type="SAM" id="Coils"/>
    </source>
</evidence>
<evidence type="ECO:0000256" key="3">
    <source>
        <dbReference type="ARBA" id="ARBA00004496"/>
    </source>
</evidence>
<gene>
    <name evidence="14" type="primary">CCHCR1</name>
</gene>
<evidence type="ECO:0000313" key="14">
    <source>
        <dbReference type="RefSeq" id="XP_032835460.1"/>
    </source>
</evidence>
<organism evidence="13 14">
    <name type="scientific">Petromyzon marinus</name>
    <name type="common">Sea lamprey</name>
    <dbReference type="NCBI Taxonomy" id="7757"/>
    <lineage>
        <taxon>Eukaryota</taxon>
        <taxon>Metazoa</taxon>
        <taxon>Chordata</taxon>
        <taxon>Craniata</taxon>
        <taxon>Vertebrata</taxon>
        <taxon>Cyclostomata</taxon>
        <taxon>Hyperoartia</taxon>
        <taxon>Petromyzontiformes</taxon>
        <taxon>Petromyzontidae</taxon>
        <taxon>Petromyzon</taxon>
    </lineage>
</organism>
<feature type="region of interest" description="Disordered" evidence="12">
    <location>
        <begin position="184"/>
        <end position="209"/>
    </location>
</feature>
<comment type="function">
    <text evidence="1">May be a regulator of keratinocyte proliferation or differentiation.</text>
</comment>
<keyword evidence="5" id="KW-0217">Developmental protein</keyword>
<evidence type="ECO:0000256" key="7">
    <source>
        <dbReference type="ARBA" id="ARBA00022782"/>
    </source>
</evidence>
<dbReference type="GO" id="GO:0005814">
    <property type="term" value="C:centriole"/>
    <property type="evidence" value="ECO:0007669"/>
    <property type="project" value="TreeGrafter"/>
</dbReference>
<evidence type="ECO:0000256" key="4">
    <source>
        <dbReference type="ARBA" id="ARBA00016468"/>
    </source>
</evidence>
<dbReference type="GO" id="GO:0005634">
    <property type="term" value="C:nucleus"/>
    <property type="evidence" value="ECO:0007669"/>
    <property type="project" value="UniProtKB-SubCell"/>
</dbReference>
<evidence type="ECO:0000256" key="1">
    <source>
        <dbReference type="ARBA" id="ARBA00003936"/>
    </source>
</evidence>
<protein>
    <recommendedName>
        <fullName evidence="4">Coiled-coil alpha-helical rod protein 1</fullName>
    </recommendedName>
    <alternativeName>
        <fullName evidence="10">Alpha-helical coiled-coil rod protein</fullName>
    </alternativeName>
</protein>
<proteinExistence type="predicted"/>
<dbReference type="PANTHER" id="PTHR46822">
    <property type="entry name" value="COILED-COIL ALPHA-HELICAL ROD PROTEIN 1"/>
    <property type="match status" value="1"/>
</dbReference>
<dbReference type="GO" id="GO:0030154">
    <property type="term" value="P:cell differentiation"/>
    <property type="evidence" value="ECO:0007669"/>
    <property type="project" value="UniProtKB-KW"/>
</dbReference>
<dbReference type="PANTHER" id="PTHR46822:SF1">
    <property type="entry name" value="COILED-COIL ALPHA-HELICAL ROD PROTEIN 1"/>
    <property type="match status" value="1"/>
</dbReference>
<feature type="coiled-coil region" evidence="11">
    <location>
        <begin position="422"/>
        <end position="521"/>
    </location>
</feature>
<keyword evidence="13" id="KW-1185">Reference proteome</keyword>
<keyword evidence="7" id="KW-0221">Differentiation</keyword>
<sequence>MARSWRECGARSVRDCGAKRETGYTARSWRECGGEERERLRGEERDRIYGEELERVRGEELERLRGEEREGALHGEREERERELCRLGSLLREMERREEQLQQELGQCRSEAASHAQLVQQMRRYVGTRAREEEEEEEGPDRDSLLARVQVLDKENSRLRAESELQCLRLSSLSHILTTQEAIINPPAATGGGDGDGDGDGDGRRALPPPPPLLLLSRWREKVYALLVQLGCQEARQREEARERQSELLELQQDLRKNEGQVKLLELGLSDRTAELKLQTIRAQGLQEDLDALKAAAQEAQERAALAEAAVHRLQETVSRRWREVTDGEGKVVGAMESLGRLSERIRFATRRVDLVRGLVLRRDALHRLALQEQPTIAPSPDVPARPDLQAELSHLQAERDLLSSQMQRDALLLQEKISLATHRAEEACAEQLRRLRSLAEERGELHEETQARLQQTQHELQQAQHELEAARTQQQQQLEQLQQERGAKDQAVRAVERDLHARYAEQLSGLEQSLNQARREHGKAVVALRQGEREWSRERERARELAQARDRHHHVQLQQLQSHLQQLQVDGSLMKATLRQEGLLQQYKARRVGGQQLEKGQRHAGSLSSVLKDLKALSVEALAEEAKQGGRPDG</sequence>
<dbReference type="RefSeq" id="XP_032835460.1">
    <property type="nucleotide sequence ID" value="XM_032979569.1"/>
</dbReference>
<keyword evidence="6" id="KW-0963">Cytoplasm</keyword>
<evidence type="ECO:0000256" key="5">
    <source>
        <dbReference type="ARBA" id="ARBA00022473"/>
    </source>
</evidence>
<evidence type="ECO:0000256" key="2">
    <source>
        <dbReference type="ARBA" id="ARBA00004123"/>
    </source>
</evidence>
<dbReference type="AlphaFoldDB" id="A0AAJ7XID7"/>
<evidence type="ECO:0000256" key="8">
    <source>
        <dbReference type="ARBA" id="ARBA00023054"/>
    </source>
</evidence>
<accession>A0AAJ7XID7</accession>
<dbReference type="CTD" id="54535"/>
<dbReference type="GO" id="GO:0006611">
    <property type="term" value="P:protein export from nucleus"/>
    <property type="evidence" value="ECO:0007669"/>
    <property type="project" value="TreeGrafter"/>
</dbReference>
<dbReference type="Pfam" id="PF07111">
    <property type="entry name" value="HCR"/>
    <property type="match status" value="1"/>
</dbReference>
<keyword evidence="8 11" id="KW-0175">Coiled coil</keyword>
<reference evidence="14" key="1">
    <citation type="submission" date="2025-08" db="UniProtKB">
        <authorList>
            <consortium name="RefSeq"/>
        </authorList>
    </citation>
    <scope>IDENTIFICATION</scope>
    <source>
        <tissue evidence="14">Sperm</tissue>
    </source>
</reference>
<dbReference type="InterPro" id="IPR009800">
    <property type="entry name" value="HCR"/>
</dbReference>
<evidence type="ECO:0000256" key="12">
    <source>
        <dbReference type="SAM" id="MobiDB-lite"/>
    </source>
</evidence>
<dbReference type="GO" id="GO:0005737">
    <property type="term" value="C:cytoplasm"/>
    <property type="evidence" value="ECO:0007669"/>
    <property type="project" value="UniProtKB-SubCell"/>
</dbReference>
<dbReference type="Proteomes" id="UP001318040">
    <property type="component" value="Chromosome 74"/>
</dbReference>
<comment type="subcellular location">
    <subcellularLocation>
        <location evidence="3">Cytoplasm</location>
    </subcellularLocation>
    <subcellularLocation>
        <location evidence="2">Nucleus</location>
    </subcellularLocation>
</comment>
<evidence type="ECO:0000256" key="9">
    <source>
        <dbReference type="ARBA" id="ARBA00023242"/>
    </source>
</evidence>
<keyword evidence="9" id="KW-0539">Nucleus</keyword>